<reference evidence="2 3" key="1">
    <citation type="journal article" date="2019" name="Int. J. Syst. Evol. Microbiol.">
        <title>The Global Catalogue of Microorganisms (GCM) 10K type strain sequencing project: providing services to taxonomists for standard genome sequencing and annotation.</title>
        <authorList>
            <consortium name="The Broad Institute Genomics Platform"/>
            <consortium name="The Broad Institute Genome Sequencing Center for Infectious Disease"/>
            <person name="Wu L."/>
            <person name="Ma J."/>
        </authorList>
    </citation>
    <scope>NUCLEOTIDE SEQUENCE [LARGE SCALE GENOMIC DNA]</scope>
    <source>
        <strain evidence="2 3">CGMCC 1.3239</strain>
    </source>
</reference>
<dbReference type="SUPFAM" id="SSF52540">
    <property type="entry name" value="P-loop containing nucleoside triphosphate hydrolases"/>
    <property type="match status" value="1"/>
</dbReference>
<proteinExistence type="predicted"/>
<feature type="domain" description="PD-(D/E)XK endonuclease-like" evidence="1">
    <location>
        <begin position="747"/>
        <end position="830"/>
    </location>
</feature>
<name>A0ABD5SBH3_9EURY</name>
<dbReference type="InterPro" id="IPR038726">
    <property type="entry name" value="PDDEXK_AddAB-type"/>
</dbReference>
<evidence type="ECO:0000313" key="3">
    <source>
        <dbReference type="Proteomes" id="UP001596442"/>
    </source>
</evidence>
<comment type="caution">
    <text evidence="2">The sequence shown here is derived from an EMBL/GenBank/DDBJ whole genome shotgun (WGS) entry which is preliminary data.</text>
</comment>
<feature type="non-terminal residue" evidence="2">
    <location>
        <position position="871"/>
    </location>
</feature>
<organism evidence="2 3">
    <name type="scientific">Halorubrum tibetense</name>
    <dbReference type="NCBI Taxonomy" id="175631"/>
    <lineage>
        <taxon>Archaea</taxon>
        <taxon>Methanobacteriati</taxon>
        <taxon>Methanobacteriota</taxon>
        <taxon>Stenosarchaea group</taxon>
        <taxon>Halobacteria</taxon>
        <taxon>Halobacteriales</taxon>
        <taxon>Haloferacaceae</taxon>
        <taxon>Halorubrum</taxon>
    </lineage>
</organism>
<dbReference type="EMBL" id="JBHSWW010000168">
    <property type="protein sequence ID" value="MFC6753954.1"/>
    <property type="molecule type" value="Genomic_DNA"/>
</dbReference>
<keyword evidence="3" id="KW-1185">Reference proteome</keyword>
<dbReference type="AlphaFoldDB" id="A0ABD5SBH3"/>
<dbReference type="InterPro" id="IPR027417">
    <property type="entry name" value="P-loop_NTPase"/>
</dbReference>
<protein>
    <submittedName>
        <fullName evidence="2">PD-(D/E)XK nuclease family protein</fullName>
    </submittedName>
</protein>
<gene>
    <name evidence="2" type="ORF">ACFQEU_10860</name>
</gene>
<dbReference type="Proteomes" id="UP001596442">
    <property type="component" value="Unassembled WGS sequence"/>
</dbReference>
<evidence type="ECO:0000259" key="1">
    <source>
        <dbReference type="Pfam" id="PF12705"/>
    </source>
</evidence>
<sequence length="871" mass="94036">MTTRRIFDRQTPARGRAAAVRWAAERAADVPQSALYLQPAAVGDTTVTDEWARHGSRVRLRLERFRTLVDELYEADTYEGPSTYVTDAERRWVVSDALTRIDDPDHPLYSEGEPAAGLVDQAEELLTLLEFAGAITATEVERRLAREALDELGRTLSRFVAHVHDARADGFDEPKTFRSERFRHVLDAGRPLVRRELAATDVVVVGAFRTLSAQERDVVALLADAFDIGVVLARVGDGDVDGVPDVADKAERDTATGVDHAVRGLCEWYDRLGCTPSPSADDRGSVSPRETAAAALYRQDGGSGDPVALGDGVSVETHATVQREVRAITRTVRSLIGDGVEPEAIAIAPFDEATYGDRLADALRDADVPVAHGSDRSFFATTTGTLFEATIDLGSEPDRLAPLVRLLSNPLVFPSRTATTRKVIRIAERSESTRTATLMAHLDGNAETLVREVVAACERFVTTTDVDAARRRLFDDIGVPTTADGTGLTDAVGFSRGVGSRERRAIEHATEVCAALAERREVAGGSDDRGMDVESVRRALDGVTVRVSTGRTSDAVRVCSPWEAAANPVEHVFVPGSTTEHTPSPPRRLAFARPLNDAHPDFEAADPVAATRYAFAQLVASDAAVTFSAPERDPDGDPYVPADPIVELERVTDVDATSVGGERAEPATVTDVHRSLARAIDTGALTPETVSTDGETYDIAVSEANAPSRLANGVRVSAARASDEVGKYDGHVDPAVVADLRDGGRPYSPSRLETFADCAFRYYLEHVLEIEPDDPLTLEPNALDVGSYVHDVLERFYREWRADGHETITGETLAAAEERLYAVAVERLETLRAPDTAFHDAWLDALFDGLRGADAVADDPEPTPGDPDAPA</sequence>
<accession>A0ABD5SBH3</accession>
<evidence type="ECO:0000313" key="2">
    <source>
        <dbReference type="EMBL" id="MFC6753954.1"/>
    </source>
</evidence>
<dbReference type="RefSeq" id="WP_379782013.1">
    <property type="nucleotide sequence ID" value="NZ_JBHSWW010000168.1"/>
</dbReference>
<dbReference type="Pfam" id="PF12705">
    <property type="entry name" value="PDDEXK_1"/>
    <property type="match status" value="1"/>
</dbReference>